<evidence type="ECO:0000256" key="2">
    <source>
        <dbReference type="ARBA" id="ARBA00022980"/>
    </source>
</evidence>
<dbReference type="InterPro" id="IPR000456">
    <property type="entry name" value="Ribosomal_bL17"/>
</dbReference>
<gene>
    <name evidence="4 6" type="primary">rplQ</name>
    <name evidence="6" type="ORF">Q4F26_05640</name>
</gene>
<dbReference type="PROSITE" id="PS01167">
    <property type="entry name" value="RIBOSOMAL_L17"/>
    <property type="match status" value="1"/>
</dbReference>
<evidence type="ECO:0000256" key="4">
    <source>
        <dbReference type="HAMAP-Rule" id="MF_01368"/>
    </source>
</evidence>
<accession>A0AA43UD98</accession>
<dbReference type="Proteomes" id="UP001171751">
    <property type="component" value="Unassembled WGS sequence"/>
</dbReference>
<dbReference type="InterPro" id="IPR047859">
    <property type="entry name" value="Ribosomal_bL17_CS"/>
</dbReference>
<keyword evidence="3 4" id="KW-0687">Ribonucleoprotein</keyword>
<comment type="similarity">
    <text evidence="1 4 5">Belongs to the bacterial ribosomal protein bL17 family.</text>
</comment>
<dbReference type="SUPFAM" id="SSF64263">
    <property type="entry name" value="Prokaryotic ribosomal protein L17"/>
    <property type="match status" value="1"/>
</dbReference>
<dbReference type="Gene3D" id="3.90.1030.10">
    <property type="entry name" value="Ribosomal protein L17"/>
    <property type="match status" value="1"/>
</dbReference>
<sequence length="143" mass="16309">MANRKLGRNSSQRKAMLRDLTSDLIINERIVTTVSRAKEVRRLAEKMVTLGKRGDLHARRQAAAFLRNEIASFEETEDAIIVEDVLQKLFDTLAPRFEDRNGGYTRILKMEPRRGDAAKMALIEFVEATEAEEEETEEAVEAE</sequence>
<dbReference type="Pfam" id="PF01196">
    <property type="entry name" value="Ribosomal_L17"/>
    <property type="match status" value="1"/>
</dbReference>
<keyword evidence="2 4" id="KW-0689">Ribosomal protein</keyword>
<comment type="caution">
    <text evidence="6">The sequence shown here is derived from an EMBL/GenBank/DDBJ whole genome shotgun (WGS) entry which is preliminary data.</text>
</comment>
<dbReference type="HAMAP" id="MF_01368">
    <property type="entry name" value="Ribosomal_bL17"/>
    <property type="match status" value="1"/>
</dbReference>
<proteinExistence type="inferred from homology"/>
<dbReference type="AlphaFoldDB" id="A0AA43UD98"/>
<protein>
    <recommendedName>
        <fullName evidence="4">Large ribosomal subunit protein bL17</fullName>
    </recommendedName>
</protein>
<evidence type="ECO:0000256" key="3">
    <source>
        <dbReference type="ARBA" id="ARBA00023274"/>
    </source>
</evidence>
<dbReference type="PANTHER" id="PTHR14413">
    <property type="entry name" value="RIBOSOMAL PROTEIN L17"/>
    <property type="match status" value="1"/>
</dbReference>
<dbReference type="GO" id="GO:0006412">
    <property type="term" value="P:translation"/>
    <property type="evidence" value="ECO:0007669"/>
    <property type="project" value="UniProtKB-UniRule"/>
</dbReference>
<dbReference type="GO" id="GO:0003735">
    <property type="term" value="F:structural constituent of ribosome"/>
    <property type="evidence" value="ECO:0007669"/>
    <property type="project" value="InterPro"/>
</dbReference>
<dbReference type="GO" id="GO:0022625">
    <property type="term" value="C:cytosolic large ribosomal subunit"/>
    <property type="evidence" value="ECO:0007669"/>
    <property type="project" value="TreeGrafter"/>
</dbReference>
<keyword evidence="7" id="KW-1185">Reference proteome</keyword>
<dbReference type="InterPro" id="IPR036373">
    <property type="entry name" value="Ribosomal_bL17_sf"/>
</dbReference>
<reference evidence="6" key="1">
    <citation type="submission" date="2023-07" db="EMBL/GenBank/DDBJ databases">
        <title>Between Cages and Wild: Unraveling the Impact of Captivity on Animal Microbiomes and Antimicrobial Resistance.</title>
        <authorList>
            <person name="Schmartz G.P."/>
            <person name="Rehner J."/>
            <person name="Schuff M.J."/>
            <person name="Becker S.L."/>
            <person name="Kravczyk M."/>
            <person name="Gurevich A."/>
            <person name="Francke R."/>
            <person name="Mueller R."/>
            <person name="Keller V."/>
            <person name="Keller A."/>
        </authorList>
    </citation>
    <scope>NUCLEOTIDE SEQUENCE</scope>
    <source>
        <strain evidence="6">S39M_St_73</strain>
    </source>
</reference>
<dbReference type="NCBIfam" id="TIGR00059">
    <property type="entry name" value="L17"/>
    <property type="match status" value="1"/>
</dbReference>
<dbReference type="FunFam" id="3.90.1030.10:FF:000002">
    <property type="entry name" value="50S ribosomal protein L17"/>
    <property type="match status" value="1"/>
</dbReference>
<evidence type="ECO:0000313" key="6">
    <source>
        <dbReference type="EMBL" id="MDO5457813.1"/>
    </source>
</evidence>
<comment type="subunit">
    <text evidence="4">Part of the 50S ribosomal subunit. Contacts protein L32.</text>
</comment>
<evidence type="ECO:0000256" key="1">
    <source>
        <dbReference type="ARBA" id="ARBA00008777"/>
    </source>
</evidence>
<organism evidence="6 7">
    <name type="scientific">Atopococcus tabaci</name>
    <dbReference type="NCBI Taxonomy" id="269774"/>
    <lineage>
        <taxon>Bacteria</taxon>
        <taxon>Bacillati</taxon>
        <taxon>Bacillota</taxon>
        <taxon>Bacilli</taxon>
        <taxon>Lactobacillales</taxon>
        <taxon>Carnobacteriaceae</taxon>
        <taxon>Atopococcus</taxon>
    </lineage>
</organism>
<dbReference type="PANTHER" id="PTHR14413:SF16">
    <property type="entry name" value="LARGE RIBOSOMAL SUBUNIT PROTEIN BL17M"/>
    <property type="match status" value="1"/>
</dbReference>
<name>A0AA43UD98_9LACT</name>
<evidence type="ECO:0000313" key="7">
    <source>
        <dbReference type="Proteomes" id="UP001171751"/>
    </source>
</evidence>
<evidence type="ECO:0000256" key="5">
    <source>
        <dbReference type="RuleBase" id="RU000660"/>
    </source>
</evidence>
<dbReference type="EMBL" id="JAUNQW010000026">
    <property type="protein sequence ID" value="MDO5457813.1"/>
    <property type="molecule type" value="Genomic_DNA"/>
</dbReference>